<sequence length="140" mass="15446">MGSSSREALAHLKFNRSKTALTEVQRDNEEVAGDEEYIKGEVETFYTTLYQHTEVAQLALTQLTDIALPALTKCSADESKDLIATISTKDIQLALKEAPRGKAPGPDNILAEVHCALKASLLPEMMRLFNWCLVKGEQLP</sequence>
<dbReference type="Proteomes" id="UP001165960">
    <property type="component" value="Unassembled WGS sequence"/>
</dbReference>
<organism evidence="1 2">
    <name type="scientific">Entomophthora muscae</name>
    <dbReference type="NCBI Taxonomy" id="34485"/>
    <lineage>
        <taxon>Eukaryota</taxon>
        <taxon>Fungi</taxon>
        <taxon>Fungi incertae sedis</taxon>
        <taxon>Zoopagomycota</taxon>
        <taxon>Entomophthoromycotina</taxon>
        <taxon>Entomophthoromycetes</taxon>
        <taxon>Entomophthorales</taxon>
        <taxon>Entomophthoraceae</taxon>
        <taxon>Entomophthora</taxon>
    </lineage>
</organism>
<evidence type="ECO:0000313" key="1">
    <source>
        <dbReference type="EMBL" id="KAJ9070291.1"/>
    </source>
</evidence>
<protein>
    <submittedName>
        <fullName evidence="1">Uncharacterized protein</fullName>
    </submittedName>
</protein>
<proteinExistence type="predicted"/>
<name>A0ACC2T6U4_9FUNG</name>
<comment type="caution">
    <text evidence="1">The sequence shown here is derived from an EMBL/GenBank/DDBJ whole genome shotgun (WGS) entry which is preliminary data.</text>
</comment>
<gene>
    <name evidence="1" type="ORF">DSO57_1009622</name>
</gene>
<reference evidence="1" key="1">
    <citation type="submission" date="2022-04" db="EMBL/GenBank/DDBJ databases">
        <title>Genome of the entomopathogenic fungus Entomophthora muscae.</title>
        <authorList>
            <person name="Elya C."/>
            <person name="Lovett B.R."/>
            <person name="Lee E."/>
            <person name="Macias A.M."/>
            <person name="Hajek A.E."/>
            <person name="De Bivort B.L."/>
            <person name="Kasson M.T."/>
            <person name="De Fine Licht H.H."/>
            <person name="Stajich J.E."/>
        </authorList>
    </citation>
    <scope>NUCLEOTIDE SEQUENCE</scope>
    <source>
        <strain evidence="1">Berkeley</strain>
    </source>
</reference>
<dbReference type="EMBL" id="QTSX02003581">
    <property type="protein sequence ID" value="KAJ9070291.1"/>
    <property type="molecule type" value="Genomic_DNA"/>
</dbReference>
<accession>A0ACC2T6U4</accession>
<keyword evidence="2" id="KW-1185">Reference proteome</keyword>
<evidence type="ECO:0000313" key="2">
    <source>
        <dbReference type="Proteomes" id="UP001165960"/>
    </source>
</evidence>